<dbReference type="EMBL" id="SEWF01000031">
    <property type="protein sequence ID" value="RYU94115.1"/>
    <property type="molecule type" value="Genomic_DNA"/>
</dbReference>
<sequence>MNNALVNKYTPVEILFAEDDSDDSQLFADALAQLPFETRLNTVFNGLDVINYLNTTSSLPHIIFLDLNMPKLSGIACLEVIRKNPVYSQIPCVILSTSTNPEDIMTSYGNGANLYFAKPISFYDLKRMIDKALRLNWEHYFPPLEDSFFITEKRF</sequence>
<reference evidence="3 4" key="1">
    <citation type="submission" date="2019-02" db="EMBL/GenBank/DDBJ databases">
        <title>Bacterial novel species Emticicia sp. 17J42-9 isolated from soil.</title>
        <authorList>
            <person name="Jung H.-Y."/>
        </authorList>
    </citation>
    <scope>NUCLEOTIDE SEQUENCE [LARGE SCALE GENOMIC DNA]</scope>
    <source>
        <strain evidence="3 4">17J42-9</strain>
    </source>
</reference>
<dbReference type="Gene3D" id="3.40.50.2300">
    <property type="match status" value="1"/>
</dbReference>
<dbReference type="GO" id="GO:0000160">
    <property type="term" value="P:phosphorelay signal transduction system"/>
    <property type="evidence" value="ECO:0007669"/>
    <property type="project" value="InterPro"/>
</dbReference>
<evidence type="ECO:0000259" key="2">
    <source>
        <dbReference type="PROSITE" id="PS50110"/>
    </source>
</evidence>
<proteinExistence type="predicted"/>
<dbReference type="AlphaFoldDB" id="A0A4Q5LWY2"/>
<dbReference type="PROSITE" id="PS50110">
    <property type="entry name" value="RESPONSE_REGULATORY"/>
    <property type="match status" value="1"/>
</dbReference>
<evidence type="ECO:0000256" key="1">
    <source>
        <dbReference type="PROSITE-ProRule" id="PRU00169"/>
    </source>
</evidence>
<dbReference type="Pfam" id="PF00072">
    <property type="entry name" value="Response_reg"/>
    <property type="match status" value="1"/>
</dbReference>
<dbReference type="OrthoDB" id="7631574at2"/>
<organism evidence="3 4">
    <name type="scientific">Emticicia agri</name>
    <dbReference type="NCBI Taxonomy" id="2492393"/>
    <lineage>
        <taxon>Bacteria</taxon>
        <taxon>Pseudomonadati</taxon>
        <taxon>Bacteroidota</taxon>
        <taxon>Cytophagia</taxon>
        <taxon>Cytophagales</taxon>
        <taxon>Leadbetterellaceae</taxon>
        <taxon>Emticicia</taxon>
    </lineage>
</organism>
<dbReference type="RefSeq" id="WP_130022805.1">
    <property type="nucleotide sequence ID" value="NZ_SEWF01000031.1"/>
</dbReference>
<feature type="modified residue" description="4-aspartylphosphate" evidence="1">
    <location>
        <position position="66"/>
    </location>
</feature>
<comment type="caution">
    <text evidence="3">The sequence shown here is derived from an EMBL/GenBank/DDBJ whole genome shotgun (WGS) entry which is preliminary data.</text>
</comment>
<feature type="domain" description="Response regulatory" evidence="2">
    <location>
        <begin position="13"/>
        <end position="133"/>
    </location>
</feature>
<dbReference type="InterPro" id="IPR052893">
    <property type="entry name" value="TCS_response_regulator"/>
</dbReference>
<dbReference type="InterPro" id="IPR011006">
    <property type="entry name" value="CheY-like_superfamily"/>
</dbReference>
<dbReference type="PANTHER" id="PTHR44520">
    <property type="entry name" value="RESPONSE REGULATOR RCP1-RELATED"/>
    <property type="match status" value="1"/>
</dbReference>
<protein>
    <submittedName>
        <fullName evidence="3">Response regulator</fullName>
    </submittedName>
</protein>
<evidence type="ECO:0000313" key="3">
    <source>
        <dbReference type="EMBL" id="RYU94115.1"/>
    </source>
</evidence>
<accession>A0A4Q5LWY2</accession>
<dbReference type="PANTHER" id="PTHR44520:SF2">
    <property type="entry name" value="RESPONSE REGULATOR RCP1"/>
    <property type="match status" value="1"/>
</dbReference>
<name>A0A4Q5LWY2_9BACT</name>
<gene>
    <name evidence="3" type="ORF">EWM59_18830</name>
</gene>
<keyword evidence="1" id="KW-0597">Phosphoprotein</keyword>
<dbReference type="SMART" id="SM00448">
    <property type="entry name" value="REC"/>
    <property type="match status" value="1"/>
</dbReference>
<evidence type="ECO:0000313" key="4">
    <source>
        <dbReference type="Proteomes" id="UP000293162"/>
    </source>
</evidence>
<dbReference type="SUPFAM" id="SSF52172">
    <property type="entry name" value="CheY-like"/>
    <property type="match status" value="1"/>
</dbReference>
<dbReference type="InterPro" id="IPR001789">
    <property type="entry name" value="Sig_transdc_resp-reg_receiver"/>
</dbReference>
<dbReference type="Proteomes" id="UP000293162">
    <property type="component" value="Unassembled WGS sequence"/>
</dbReference>
<keyword evidence="4" id="KW-1185">Reference proteome</keyword>